<feature type="domain" description="RNA polymerase sigma-70 region 2" evidence="7">
    <location>
        <begin position="87"/>
        <end position="151"/>
    </location>
</feature>
<evidence type="ECO:0000259" key="7">
    <source>
        <dbReference type="Pfam" id="PF04542"/>
    </source>
</evidence>
<dbReference type="SUPFAM" id="SSF88946">
    <property type="entry name" value="Sigma2 domain of RNA polymerase sigma factors"/>
    <property type="match status" value="1"/>
</dbReference>
<evidence type="ECO:0000256" key="4">
    <source>
        <dbReference type="ARBA" id="ARBA00023125"/>
    </source>
</evidence>
<dbReference type="Pfam" id="PF04542">
    <property type="entry name" value="Sigma70_r2"/>
    <property type="match status" value="1"/>
</dbReference>
<dbReference type="PANTHER" id="PTHR43133">
    <property type="entry name" value="RNA POLYMERASE ECF-TYPE SIGMA FACTO"/>
    <property type="match status" value="1"/>
</dbReference>
<reference evidence="10" key="1">
    <citation type="journal article" date="2019" name="Int. J. Syst. Evol. Microbiol.">
        <title>The Global Catalogue of Microorganisms (GCM) 10K type strain sequencing project: providing services to taxonomists for standard genome sequencing and annotation.</title>
        <authorList>
            <consortium name="The Broad Institute Genomics Platform"/>
            <consortium name="The Broad Institute Genome Sequencing Center for Infectious Disease"/>
            <person name="Wu L."/>
            <person name="Ma J."/>
        </authorList>
    </citation>
    <scope>NUCLEOTIDE SEQUENCE [LARGE SCALE GENOMIC DNA]</scope>
    <source>
        <strain evidence="10">JCM 1365</strain>
    </source>
</reference>
<evidence type="ECO:0000256" key="3">
    <source>
        <dbReference type="ARBA" id="ARBA00023082"/>
    </source>
</evidence>
<dbReference type="InterPro" id="IPR013325">
    <property type="entry name" value="RNA_pol_sigma_r2"/>
</dbReference>
<sequence>MTRLPLLPQPPPTGPDSVRFVPIVDTSSFRLDACPAAWQTGPHRGQWKGEGLSADATLWSSEAWASAPDAYLLLRTREGSAEAFGELWRRHLPAAYAVAGRHRGRSAPEDIVAEAAARVLALIRDGRGPEEHFRAYFLSAVRTVAIDQGRRDLRVVPAEPEDLEELAEPHEDALAVLATDDEGLALVREAFAGLSERDQRVLWHTTVEGAAPRTVAPAMGMTANAVSARAMRARESLRALYLDACAQRGLADADSEECRWTVEHLGALVRGRLPKRQTERAEAHVAGCPHAAAIADDLRLVHDGFPALLVPLVLAAGLGTPGFVGVAALLGLSGGAGATGVVGSAAATGSGPVAGGAAGAPGAVPGSAGSSAPSSASGASGASGAGAVAEVASQVTALVAGLAVTAGVAGALALPAPSPARPSAAPVPAATTTVPAPSVTSGPGGVTAGLPGSPSGSTGQPGGARETVSASGIPAAAGLTGTPSPTLVTAPSAGAGARQPGTPPAGPAAAIGSGASPSSTPTRPPVPPAPASTSAPQPPTTSGTTQPPTPPTVPTPPTTVPPTTPPPQPGPAAPSVTVRLVAAGDPSRISVRVRTQETGALTMRISNVSGSGTLTVRNSSWTCAQASPSSVRCTGGRGQALLEQSGTGSVEPILVRITDASGHTWTETLRPT</sequence>
<dbReference type="NCBIfam" id="TIGR02937">
    <property type="entry name" value="sigma70-ECF"/>
    <property type="match status" value="1"/>
</dbReference>
<evidence type="ECO:0000259" key="8">
    <source>
        <dbReference type="Pfam" id="PF13490"/>
    </source>
</evidence>
<feature type="compositionally biased region" description="Low complexity" evidence="6">
    <location>
        <begin position="507"/>
        <end position="521"/>
    </location>
</feature>
<gene>
    <name evidence="9" type="ORF">GCM10009721_24630</name>
</gene>
<feature type="compositionally biased region" description="Low complexity" evidence="6">
    <location>
        <begin position="531"/>
        <end position="546"/>
    </location>
</feature>
<protein>
    <recommendedName>
        <fullName evidence="11">Sigma-70 family RNA polymerase sigma factor</fullName>
    </recommendedName>
</protein>
<evidence type="ECO:0000256" key="6">
    <source>
        <dbReference type="SAM" id="MobiDB-lite"/>
    </source>
</evidence>
<accession>A0ABQ2I0G5</accession>
<evidence type="ECO:0000256" key="5">
    <source>
        <dbReference type="ARBA" id="ARBA00023163"/>
    </source>
</evidence>
<feature type="compositionally biased region" description="Low complexity" evidence="6">
    <location>
        <begin position="417"/>
        <end position="441"/>
    </location>
</feature>
<organism evidence="9 10">
    <name type="scientific">Terrabacter tumescens</name>
    <dbReference type="NCBI Taxonomy" id="60443"/>
    <lineage>
        <taxon>Bacteria</taxon>
        <taxon>Bacillati</taxon>
        <taxon>Actinomycetota</taxon>
        <taxon>Actinomycetes</taxon>
        <taxon>Micrococcales</taxon>
        <taxon>Intrasporangiaceae</taxon>
        <taxon>Terrabacter</taxon>
    </lineage>
</organism>
<evidence type="ECO:0000313" key="10">
    <source>
        <dbReference type="Proteomes" id="UP000623461"/>
    </source>
</evidence>
<feature type="compositionally biased region" description="Low complexity" evidence="6">
    <location>
        <begin position="360"/>
        <end position="380"/>
    </location>
</feature>
<dbReference type="SUPFAM" id="SSF88659">
    <property type="entry name" value="Sigma3 and sigma4 domains of RNA polymerase sigma factors"/>
    <property type="match status" value="1"/>
</dbReference>
<keyword evidence="4" id="KW-0238">DNA-binding</keyword>
<keyword evidence="5" id="KW-0804">Transcription</keyword>
<dbReference type="Gene3D" id="1.10.10.10">
    <property type="entry name" value="Winged helix-like DNA-binding domain superfamily/Winged helix DNA-binding domain"/>
    <property type="match status" value="1"/>
</dbReference>
<name>A0ABQ2I0G5_9MICO</name>
<dbReference type="Proteomes" id="UP000623461">
    <property type="component" value="Unassembled WGS sequence"/>
</dbReference>
<keyword evidence="10" id="KW-1185">Reference proteome</keyword>
<evidence type="ECO:0008006" key="11">
    <source>
        <dbReference type="Google" id="ProtNLM"/>
    </source>
</evidence>
<dbReference type="InterPro" id="IPR014284">
    <property type="entry name" value="RNA_pol_sigma-70_dom"/>
</dbReference>
<dbReference type="InterPro" id="IPR036388">
    <property type="entry name" value="WH-like_DNA-bd_sf"/>
</dbReference>
<feature type="compositionally biased region" description="Low complexity" evidence="6">
    <location>
        <begin position="449"/>
        <end position="458"/>
    </location>
</feature>
<proteinExistence type="inferred from homology"/>
<dbReference type="PANTHER" id="PTHR43133:SF8">
    <property type="entry name" value="RNA POLYMERASE SIGMA FACTOR HI_1459-RELATED"/>
    <property type="match status" value="1"/>
</dbReference>
<dbReference type="InterPro" id="IPR007627">
    <property type="entry name" value="RNA_pol_sigma70_r2"/>
</dbReference>
<feature type="region of interest" description="Disordered" evidence="6">
    <location>
        <begin position="356"/>
        <end position="380"/>
    </location>
</feature>
<feature type="region of interest" description="Disordered" evidence="6">
    <location>
        <begin position="417"/>
        <end position="574"/>
    </location>
</feature>
<dbReference type="InterPro" id="IPR039425">
    <property type="entry name" value="RNA_pol_sigma-70-like"/>
</dbReference>
<evidence type="ECO:0000256" key="2">
    <source>
        <dbReference type="ARBA" id="ARBA00023015"/>
    </source>
</evidence>
<comment type="caution">
    <text evidence="9">The sequence shown here is derived from an EMBL/GenBank/DDBJ whole genome shotgun (WGS) entry which is preliminary data.</text>
</comment>
<comment type="similarity">
    <text evidence="1">Belongs to the sigma-70 factor family. ECF subfamily.</text>
</comment>
<dbReference type="InterPro" id="IPR027383">
    <property type="entry name" value="Znf_put"/>
</dbReference>
<dbReference type="Gene3D" id="1.10.1740.10">
    <property type="match status" value="1"/>
</dbReference>
<evidence type="ECO:0000313" key="9">
    <source>
        <dbReference type="EMBL" id="GGM96943.1"/>
    </source>
</evidence>
<dbReference type="InterPro" id="IPR013324">
    <property type="entry name" value="RNA_pol_sigma_r3/r4-like"/>
</dbReference>
<dbReference type="Pfam" id="PF13490">
    <property type="entry name" value="zf-HC2"/>
    <property type="match status" value="1"/>
</dbReference>
<evidence type="ECO:0000256" key="1">
    <source>
        <dbReference type="ARBA" id="ARBA00010641"/>
    </source>
</evidence>
<dbReference type="EMBL" id="BMNZ01000004">
    <property type="protein sequence ID" value="GGM96943.1"/>
    <property type="molecule type" value="Genomic_DNA"/>
</dbReference>
<keyword evidence="2" id="KW-0805">Transcription regulation</keyword>
<feature type="compositionally biased region" description="Pro residues" evidence="6">
    <location>
        <begin position="547"/>
        <end position="572"/>
    </location>
</feature>
<keyword evidence="3" id="KW-0731">Sigma factor</keyword>
<feature type="domain" description="Putative zinc-finger" evidence="8">
    <location>
        <begin position="258"/>
        <end position="290"/>
    </location>
</feature>